<sequence length="118" mass="11616">MAKPSSVGRRILLAGGLSLAIAAAPAAAFVVGPSLAPAGVAIACPAGEIEDIYTGECTPELTPNTSGGVDFSTPGDTNSVPEVQGIPCTGHNTGQCIGLEEDQGAPDVQPRSSISSSP</sequence>
<organism evidence="3 4">
    <name type="scientific">Mycolicibacterium anyangense</name>
    <dbReference type="NCBI Taxonomy" id="1431246"/>
    <lineage>
        <taxon>Bacteria</taxon>
        <taxon>Bacillati</taxon>
        <taxon>Actinomycetota</taxon>
        <taxon>Actinomycetes</taxon>
        <taxon>Mycobacteriales</taxon>
        <taxon>Mycobacteriaceae</taxon>
        <taxon>Mycolicibacterium</taxon>
    </lineage>
</organism>
<name>A0A6N4WA28_9MYCO</name>
<dbReference type="InterPro" id="IPR006311">
    <property type="entry name" value="TAT_signal"/>
</dbReference>
<dbReference type="RefSeq" id="WP_163805133.1">
    <property type="nucleotide sequence ID" value="NZ_AP022620.1"/>
</dbReference>
<feature type="region of interest" description="Disordered" evidence="1">
    <location>
        <begin position="58"/>
        <end position="118"/>
    </location>
</feature>
<keyword evidence="4" id="KW-1185">Reference proteome</keyword>
<evidence type="ECO:0000313" key="4">
    <source>
        <dbReference type="Proteomes" id="UP000467249"/>
    </source>
</evidence>
<reference evidence="3 4" key="1">
    <citation type="journal article" date="2019" name="Emerg. Microbes Infect.">
        <title>Comprehensive subspecies identification of 175 nontuberculous mycobacteria species based on 7547 genomic profiles.</title>
        <authorList>
            <person name="Matsumoto Y."/>
            <person name="Kinjo T."/>
            <person name="Motooka D."/>
            <person name="Nabeya D."/>
            <person name="Jung N."/>
            <person name="Uechi K."/>
            <person name="Horii T."/>
            <person name="Iida T."/>
            <person name="Fujita J."/>
            <person name="Nakamura S."/>
        </authorList>
    </citation>
    <scope>NUCLEOTIDE SEQUENCE [LARGE SCALE GENOMIC DNA]</scope>
    <source>
        <strain evidence="3 4">JCM 30275</strain>
    </source>
</reference>
<evidence type="ECO:0000256" key="1">
    <source>
        <dbReference type="SAM" id="MobiDB-lite"/>
    </source>
</evidence>
<protein>
    <submittedName>
        <fullName evidence="3">Intersectin-EH-binding protein Ibp1</fullName>
    </submittedName>
</protein>
<evidence type="ECO:0000313" key="3">
    <source>
        <dbReference type="EMBL" id="BBZ77889.1"/>
    </source>
</evidence>
<dbReference type="Proteomes" id="UP000467249">
    <property type="component" value="Chromosome"/>
</dbReference>
<evidence type="ECO:0000256" key="2">
    <source>
        <dbReference type="SAM" id="SignalP"/>
    </source>
</evidence>
<dbReference type="KEGG" id="many:MANY_32260"/>
<dbReference type="PROSITE" id="PS51318">
    <property type="entry name" value="TAT"/>
    <property type="match status" value="1"/>
</dbReference>
<dbReference type="AlphaFoldDB" id="A0A6N4WA28"/>
<dbReference type="EMBL" id="AP022620">
    <property type="protein sequence ID" value="BBZ77889.1"/>
    <property type="molecule type" value="Genomic_DNA"/>
</dbReference>
<keyword evidence="2" id="KW-0732">Signal</keyword>
<accession>A0A6N4WA28</accession>
<feature type="signal peptide" evidence="2">
    <location>
        <begin position="1"/>
        <end position="28"/>
    </location>
</feature>
<gene>
    <name evidence="3" type="ORF">MANY_32260</name>
</gene>
<proteinExistence type="predicted"/>
<feature type="chain" id="PRO_5039707410" evidence="2">
    <location>
        <begin position="29"/>
        <end position="118"/>
    </location>
</feature>